<name>A0A1U7PWT2_9FLAO</name>
<dbReference type="SUPFAM" id="SSF48173">
    <property type="entry name" value="Cryptochrome/photolyase FAD-binding domain"/>
    <property type="match status" value="1"/>
</dbReference>
<evidence type="ECO:0000256" key="4">
    <source>
        <dbReference type="ARBA" id="ARBA00022991"/>
    </source>
</evidence>
<keyword evidence="10" id="KW-1185">Reference proteome</keyword>
<dbReference type="SUPFAM" id="SSF52425">
    <property type="entry name" value="Cryptochrome/photolyase, N-terminal domain"/>
    <property type="match status" value="1"/>
</dbReference>
<feature type="binding site" evidence="5">
    <location>
        <position position="252"/>
    </location>
    <ligand>
        <name>FAD</name>
        <dbReference type="ChEBI" id="CHEBI:57692"/>
    </ligand>
</feature>
<dbReference type="GO" id="GO:0003677">
    <property type="term" value="F:DNA binding"/>
    <property type="evidence" value="ECO:0007669"/>
    <property type="project" value="TreeGrafter"/>
</dbReference>
<evidence type="ECO:0000256" key="1">
    <source>
        <dbReference type="ARBA" id="ARBA00001932"/>
    </source>
</evidence>
<dbReference type="InterPro" id="IPR002081">
    <property type="entry name" value="Cryptochrome/DNA_photolyase_1"/>
</dbReference>
<feature type="domain" description="Photolyase/cryptochrome alpha/beta" evidence="8">
    <location>
        <begin position="3"/>
        <end position="133"/>
    </location>
</feature>
<dbReference type="InterPro" id="IPR014729">
    <property type="entry name" value="Rossmann-like_a/b/a_fold"/>
</dbReference>
<reference evidence="10" key="1">
    <citation type="submission" date="2016-10" db="EMBL/GenBank/DDBJ databases">
        <authorList>
            <person name="Varghese N."/>
            <person name="Submissions S."/>
        </authorList>
    </citation>
    <scope>NUCLEOTIDE SEQUENCE [LARGE SCALE GENOMIC DNA]</scope>
    <source>
        <strain evidence="10">DSM 19482</strain>
    </source>
</reference>
<organism evidence="9 10">
    <name type="scientific">Epilithonimonas bovis DSM 19482</name>
    <dbReference type="NCBI Taxonomy" id="1121284"/>
    <lineage>
        <taxon>Bacteria</taxon>
        <taxon>Pseudomonadati</taxon>
        <taxon>Bacteroidota</taxon>
        <taxon>Flavobacteriia</taxon>
        <taxon>Flavobacteriales</taxon>
        <taxon>Weeksellaceae</taxon>
        <taxon>Chryseobacterium group</taxon>
        <taxon>Epilithonimonas</taxon>
    </lineage>
</organism>
<keyword evidence="9" id="KW-0456">Lyase</keyword>
<feature type="binding site" evidence="5">
    <location>
        <position position="212"/>
    </location>
    <ligand>
        <name>FAD</name>
        <dbReference type="ChEBI" id="CHEBI:57692"/>
    </ligand>
</feature>
<dbReference type="InterPro" id="IPR036134">
    <property type="entry name" value="Crypto/Photolyase_FAD-like_sf"/>
</dbReference>
<dbReference type="Gene3D" id="1.10.579.10">
    <property type="entry name" value="DNA Cyclobutane Dipyrimidine Photolyase, subunit A, domain 3"/>
    <property type="match status" value="1"/>
</dbReference>
<dbReference type="GO" id="GO:0009416">
    <property type="term" value="P:response to light stimulus"/>
    <property type="evidence" value="ECO:0007669"/>
    <property type="project" value="TreeGrafter"/>
</dbReference>
<proteinExistence type="inferred from homology"/>
<evidence type="ECO:0000256" key="5">
    <source>
        <dbReference type="PIRSR" id="PIRSR602081-1"/>
    </source>
</evidence>
<dbReference type="InterPro" id="IPR006050">
    <property type="entry name" value="DNA_photolyase_N"/>
</dbReference>
<dbReference type="InterPro" id="IPR018394">
    <property type="entry name" value="DNA_photolyase_1_CS_C"/>
</dbReference>
<comment type="similarity">
    <text evidence="7">Belongs to the DNA photolyase family.</text>
</comment>
<feature type="binding site" evidence="5">
    <location>
        <begin position="255"/>
        <end position="262"/>
    </location>
    <ligand>
        <name>FAD</name>
        <dbReference type="ChEBI" id="CHEBI:57692"/>
    </ligand>
</feature>
<feature type="site" description="Electron transfer via tryptophanyl radical" evidence="6">
    <location>
        <position position="339"/>
    </location>
</feature>
<dbReference type="InterPro" id="IPR036155">
    <property type="entry name" value="Crypto/Photolyase_N_sf"/>
</dbReference>
<protein>
    <submittedName>
        <fullName evidence="9">Deoxyribodipyrimidine photo-lyase</fullName>
    </submittedName>
</protein>
<dbReference type="PRINTS" id="PR00147">
    <property type="entry name" value="DNAPHOTLYASE"/>
</dbReference>
<dbReference type="Proteomes" id="UP000187261">
    <property type="component" value="Unassembled WGS sequence"/>
</dbReference>
<feature type="site" description="Electron transfer via tryptophanyl radical" evidence="6">
    <location>
        <position position="362"/>
    </location>
</feature>
<gene>
    <name evidence="9" type="ORF">SAMN05660493_01867</name>
</gene>
<evidence type="ECO:0000256" key="7">
    <source>
        <dbReference type="RuleBase" id="RU004182"/>
    </source>
</evidence>
<dbReference type="PANTHER" id="PTHR11455:SF9">
    <property type="entry name" value="CRYPTOCHROME CIRCADIAN CLOCK 5 ISOFORM X1"/>
    <property type="match status" value="1"/>
</dbReference>
<keyword evidence="2 5" id="KW-0285">Flavoprotein</keyword>
<evidence type="ECO:0000256" key="2">
    <source>
        <dbReference type="ARBA" id="ARBA00022630"/>
    </source>
</evidence>
<dbReference type="PROSITE" id="PS00394">
    <property type="entry name" value="DNA_PHOTOLYASES_1_1"/>
    <property type="match status" value="1"/>
</dbReference>
<dbReference type="STRING" id="1121284.SAMN05660493_01867"/>
<dbReference type="GO" id="GO:0006950">
    <property type="term" value="P:response to stress"/>
    <property type="evidence" value="ECO:0007669"/>
    <property type="project" value="UniProtKB-ARBA"/>
</dbReference>
<accession>A0A1U7PWT2</accession>
<dbReference type="Gene3D" id="1.25.40.80">
    <property type="match status" value="1"/>
</dbReference>
<comment type="cofactor">
    <cofactor evidence="1">
        <name>(6R)-5,10-methylene-5,6,7,8-tetrahydrofolate</name>
        <dbReference type="ChEBI" id="CHEBI:15636"/>
    </cofactor>
</comment>
<dbReference type="GO" id="GO:0003904">
    <property type="term" value="F:deoxyribodipyrimidine photo-lyase activity"/>
    <property type="evidence" value="ECO:0007669"/>
    <property type="project" value="TreeGrafter"/>
</dbReference>
<dbReference type="GO" id="GO:0071949">
    <property type="term" value="F:FAD binding"/>
    <property type="evidence" value="ECO:0007669"/>
    <property type="project" value="TreeGrafter"/>
</dbReference>
<dbReference type="PANTHER" id="PTHR11455">
    <property type="entry name" value="CRYPTOCHROME"/>
    <property type="match status" value="1"/>
</dbReference>
<feature type="binding site" evidence="5">
    <location>
        <begin position="352"/>
        <end position="354"/>
    </location>
    <ligand>
        <name>FAD</name>
        <dbReference type="ChEBI" id="CHEBI:57692"/>
    </ligand>
</feature>
<dbReference type="EMBL" id="FTPU01000018">
    <property type="protein sequence ID" value="SIT97157.1"/>
    <property type="molecule type" value="Genomic_DNA"/>
</dbReference>
<dbReference type="InterPro" id="IPR005101">
    <property type="entry name" value="Cryptochr/Photolyase_FAD-bd"/>
</dbReference>
<dbReference type="PROSITE" id="PS51645">
    <property type="entry name" value="PHR_CRY_ALPHA_BETA"/>
    <property type="match status" value="1"/>
</dbReference>
<keyword evidence="3 5" id="KW-0274">FAD</keyword>
<dbReference type="AlphaFoldDB" id="A0A1U7PWT2"/>
<sequence>MQAVSIFWFRRDLRLDDNKALSEALASGHKVVPIFIFDQQILDLLEDKYDRRVDYIHQGLEKINEELKEVGSTLQTFYGKPLEIFKKLTDDFDIDAVYCNRDYEPEAIKRDDEVRAFLISKNSRFLDFKDQVIFEKDEVTKDNGEPYTVYTPYSKKWKKLLTEKDYNHNNQEKEQFQKLGFKAILTLEKIGFQKTDLEFEPPVLDSKIIDNYDQTRDFPAQEGTTHLGIALRFGTISVRKCVKFALSHNETWLNELIWREFFMQILFHFPKVVTHCFKEKYENILWRNNEHEFEKWCNGETGYPIVDAGMRQLNQTGQMHNRIRMVAASFLTKHLLIDWRWGEAYFAKKLLDYDLSANNGNWQWAAGCGCDAAPYFRVFNPDEQTKKFDKDLKYIRKWNPDFEKDVLDNRIVEHHFARERALAVYKKALN</sequence>
<evidence type="ECO:0000256" key="6">
    <source>
        <dbReference type="PIRSR" id="PIRSR602081-2"/>
    </source>
</evidence>
<feature type="site" description="Electron transfer via tryptophanyl radical" evidence="6">
    <location>
        <position position="286"/>
    </location>
</feature>
<evidence type="ECO:0000313" key="9">
    <source>
        <dbReference type="EMBL" id="SIT97157.1"/>
    </source>
</evidence>
<evidence type="ECO:0000313" key="10">
    <source>
        <dbReference type="Proteomes" id="UP000187261"/>
    </source>
</evidence>
<dbReference type="Pfam" id="PF03441">
    <property type="entry name" value="FAD_binding_7"/>
    <property type="match status" value="1"/>
</dbReference>
<keyword evidence="4 7" id="KW-0157">Chromophore</keyword>
<dbReference type="GO" id="GO:0006139">
    <property type="term" value="P:nucleobase-containing compound metabolic process"/>
    <property type="evidence" value="ECO:0007669"/>
    <property type="project" value="UniProtKB-ARBA"/>
</dbReference>
<dbReference type="Gene3D" id="3.40.50.620">
    <property type="entry name" value="HUPs"/>
    <property type="match status" value="1"/>
</dbReference>
<evidence type="ECO:0000256" key="3">
    <source>
        <dbReference type="ARBA" id="ARBA00022827"/>
    </source>
</evidence>
<dbReference type="OrthoDB" id="9772484at2"/>
<evidence type="ECO:0000259" key="8">
    <source>
        <dbReference type="PROSITE" id="PS51645"/>
    </source>
</evidence>
<dbReference type="RefSeq" id="WP_076783343.1">
    <property type="nucleotide sequence ID" value="NZ_FTPU01000018.1"/>
</dbReference>
<dbReference type="Pfam" id="PF00875">
    <property type="entry name" value="DNA_photolyase"/>
    <property type="match status" value="1"/>
</dbReference>
<comment type="cofactor">
    <cofactor evidence="5">
        <name>FAD</name>
        <dbReference type="ChEBI" id="CHEBI:57692"/>
    </cofactor>
    <text evidence="5">Binds 1 FAD per subunit.</text>
</comment>
<dbReference type="PROSITE" id="PS00691">
    <property type="entry name" value="DNA_PHOTOLYASES_1_2"/>
    <property type="match status" value="1"/>
</dbReference>